<proteinExistence type="predicted"/>
<evidence type="ECO:0000313" key="5">
    <source>
        <dbReference type="Proteomes" id="UP000663852"/>
    </source>
</evidence>
<gene>
    <name evidence="4" type="ORF">EDS130_LOCUS40671</name>
</gene>
<dbReference type="InterPro" id="IPR052560">
    <property type="entry name" value="RdDP_mobile_element"/>
</dbReference>
<feature type="region of interest" description="Disordered" evidence="1">
    <location>
        <begin position="726"/>
        <end position="786"/>
    </location>
</feature>
<dbReference type="AlphaFoldDB" id="A0A815QXC0"/>
<accession>A0A815QXC0</accession>
<evidence type="ECO:0000259" key="3">
    <source>
        <dbReference type="Pfam" id="PF14529"/>
    </source>
</evidence>
<evidence type="ECO:0000313" key="4">
    <source>
        <dbReference type="EMBL" id="CAF1469112.1"/>
    </source>
</evidence>
<dbReference type="OrthoDB" id="10065625at2759"/>
<feature type="compositionally biased region" description="Polar residues" evidence="1">
    <location>
        <begin position="738"/>
        <end position="767"/>
    </location>
</feature>
<dbReference type="InterPro" id="IPR043502">
    <property type="entry name" value="DNA/RNA_pol_sf"/>
</dbReference>
<feature type="domain" description="Reverse transcriptase" evidence="2">
    <location>
        <begin position="526"/>
        <end position="674"/>
    </location>
</feature>
<dbReference type="EMBL" id="CAJNOJ010000499">
    <property type="protein sequence ID" value="CAF1469112.1"/>
    <property type="molecule type" value="Genomic_DNA"/>
</dbReference>
<dbReference type="Gene3D" id="3.60.10.10">
    <property type="entry name" value="Endonuclease/exonuclease/phosphatase"/>
    <property type="match status" value="1"/>
</dbReference>
<dbReference type="InterPro" id="IPR005135">
    <property type="entry name" value="Endo/exonuclease/phosphatase"/>
</dbReference>
<dbReference type="InterPro" id="IPR000477">
    <property type="entry name" value="RT_dom"/>
</dbReference>
<dbReference type="PANTHER" id="PTHR36688">
    <property type="entry name" value="ENDO/EXONUCLEASE/PHOSPHATASE DOMAIN-CONTAINING PROTEIN"/>
    <property type="match status" value="1"/>
</dbReference>
<dbReference type="Pfam" id="PF00078">
    <property type="entry name" value="RVT_1"/>
    <property type="match status" value="1"/>
</dbReference>
<dbReference type="PANTHER" id="PTHR36688:SF2">
    <property type="entry name" value="ENDONUCLEASE_EXONUCLEASE_PHOSPHATASE DOMAIN-CONTAINING PROTEIN"/>
    <property type="match status" value="1"/>
</dbReference>
<evidence type="ECO:0000259" key="2">
    <source>
        <dbReference type="Pfam" id="PF00078"/>
    </source>
</evidence>
<dbReference type="SUPFAM" id="SSF56672">
    <property type="entry name" value="DNA/RNA polymerases"/>
    <property type="match status" value="1"/>
</dbReference>
<evidence type="ECO:0008006" key="6">
    <source>
        <dbReference type="Google" id="ProtNLM"/>
    </source>
</evidence>
<reference evidence="4" key="1">
    <citation type="submission" date="2021-02" db="EMBL/GenBank/DDBJ databases">
        <authorList>
            <person name="Nowell W R."/>
        </authorList>
    </citation>
    <scope>NUCLEOTIDE SEQUENCE</scope>
</reference>
<organism evidence="4 5">
    <name type="scientific">Adineta ricciae</name>
    <name type="common">Rotifer</name>
    <dbReference type="NCBI Taxonomy" id="249248"/>
    <lineage>
        <taxon>Eukaryota</taxon>
        <taxon>Metazoa</taxon>
        <taxon>Spiralia</taxon>
        <taxon>Gnathifera</taxon>
        <taxon>Rotifera</taxon>
        <taxon>Eurotatoria</taxon>
        <taxon>Bdelloidea</taxon>
        <taxon>Adinetida</taxon>
        <taxon>Adinetidae</taxon>
        <taxon>Adineta</taxon>
    </lineage>
</organism>
<dbReference type="GO" id="GO:0003824">
    <property type="term" value="F:catalytic activity"/>
    <property type="evidence" value="ECO:0007669"/>
    <property type="project" value="InterPro"/>
</dbReference>
<dbReference type="Proteomes" id="UP000663852">
    <property type="component" value="Unassembled WGS sequence"/>
</dbReference>
<dbReference type="Pfam" id="PF14529">
    <property type="entry name" value="Exo_endo_phos_2"/>
    <property type="match status" value="1"/>
</dbReference>
<feature type="domain" description="Endonuclease/exonuclease/phosphatase" evidence="3">
    <location>
        <begin position="134"/>
        <end position="239"/>
    </location>
</feature>
<dbReference type="InterPro" id="IPR036691">
    <property type="entry name" value="Endo/exonu/phosph_ase_sf"/>
</dbReference>
<comment type="caution">
    <text evidence="4">The sequence shown here is derived from an EMBL/GenBank/DDBJ whole genome shotgun (WGS) entry which is preliminary data.</text>
</comment>
<protein>
    <recommendedName>
        <fullName evidence="6">Pol-like protein</fullName>
    </recommendedName>
</protein>
<dbReference type="SUPFAM" id="SSF56219">
    <property type="entry name" value="DNase I-like"/>
    <property type="match status" value="1"/>
</dbReference>
<sequence length="918" mass="105425">MREWSQSPTLNLLLENWACRKSTTQEMLKVNSDLQILLLNINSLRLYLHDLFTLADSSHASIMVLNGTRNHENSMKEFKAHFSNYLVFSQPGTNSFGGVLVAVHRSIPVQRITSFDHFPNLLVLDIGNHLNRYQIVTYYSPPDERLPTQLFENILQRNSKTIFLGDLNAKHRSWSDTPENQKGHILYRWIAEKDLQVVNKLIRTSTRSKACIDLIITPVEMHTGTVSALSSIGSDHFPVLWSSPLSLPAKDRIYPIKRTYWTVYELFLSWSTNYWEELEAKMTDKIEFFSLCERFLALLAARSSNVTFRKSYKPSIPHIALELVKWKRYLQLIVRKTKHPRFIIELKQTAQEVKRILFLHKRNCWKEYCKSFNSDDVKLFWRKMSNHFKSTAPPIDGFHHNNRTISNPNDMCELAVDFYEEQFAAHPVTNSELETEAEKADKELLEDINSSATSVQDFKLLDVKKAIAALKNKSSSGVEGVSNRMIKLIPTPHLVFITRLFNQMARLRKTPKHWQTAKIILLPKTKSTYTDLNDTRPISLLPSFSKLYEKLFLVRLRIWIDENGILPDEQTGFRPKHDMSTRIIALLDQLGRCLSLNTAAAALFIDYKAAFNQLWIGGLWLKLQRLNCPTELHAWLRNYLYERNAFIEIKGHQSRTFLQHKGVPQGSCIGPRSLQASLRGRHGRDFLALPVLVLESHKHPTGQAGGKHDQQPAQVLHRLETTHEPKENVLDALPPPNISKNPNGLLWQSHNRTSTQVQDTLQQPTGHDSSHKPRHLSRTSTTPNAPALLARILPESGSTRQETIDCPQWKNLKQNQEPVSIECEKSPRPGLQFQLNTNHKSTTVVSPNGFFFGAKGTNTHICDFRVTEALLRFNLVYSYTGHQGVECFRMRLQKDPVEESSFCKTNLGHNEFDVKGEK</sequence>
<name>A0A815QXC0_ADIRI</name>
<evidence type="ECO:0000256" key="1">
    <source>
        <dbReference type="SAM" id="MobiDB-lite"/>
    </source>
</evidence>